<organism evidence="12 13">
    <name type="scientific">Runella defluvii</name>
    <dbReference type="NCBI Taxonomy" id="370973"/>
    <lineage>
        <taxon>Bacteria</taxon>
        <taxon>Pseudomonadati</taxon>
        <taxon>Bacteroidota</taxon>
        <taxon>Cytophagia</taxon>
        <taxon>Cytophagales</taxon>
        <taxon>Spirosomataceae</taxon>
        <taxon>Runella</taxon>
    </lineage>
</organism>
<keyword evidence="9 10" id="KW-0739">Sodium transport</keyword>
<dbReference type="InterPro" id="IPR018422">
    <property type="entry name" value="Cation/H_exchanger_CPA1"/>
</dbReference>
<proteinExistence type="inferred from homology"/>
<reference evidence="12 13" key="1">
    <citation type="submission" date="2020-08" db="EMBL/GenBank/DDBJ databases">
        <title>Genomic Encyclopedia of Type Strains, Phase IV (KMG-IV): sequencing the most valuable type-strain genomes for metagenomic binning, comparative biology and taxonomic classification.</title>
        <authorList>
            <person name="Goeker M."/>
        </authorList>
    </citation>
    <scope>NUCLEOTIDE SEQUENCE [LARGE SCALE GENOMIC DNA]</scope>
    <source>
        <strain evidence="12 13">DSM 17976</strain>
    </source>
</reference>
<comment type="similarity">
    <text evidence="10">Belongs to the monovalent cation:proton antiporter 1 (CPA1) transporter (TC 2.A.36) family.</text>
</comment>
<feature type="transmembrane region" description="Helical" evidence="10">
    <location>
        <begin position="30"/>
        <end position="50"/>
    </location>
</feature>
<evidence type="ECO:0000256" key="5">
    <source>
        <dbReference type="ARBA" id="ARBA00022989"/>
    </source>
</evidence>
<comment type="subcellular location">
    <subcellularLocation>
        <location evidence="1 10">Cell membrane</location>
        <topology evidence="1 10">Multi-pass membrane protein</topology>
    </subcellularLocation>
</comment>
<comment type="caution">
    <text evidence="10">Lacks conserved residue(s) required for the propagation of feature annotation.</text>
</comment>
<evidence type="ECO:0000256" key="6">
    <source>
        <dbReference type="ARBA" id="ARBA00023053"/>
    </source>
</evidence>
<dbReference type="GO" id="GO:0015385">
    <property type="term" value="F:sodium:proton antiporter activity"/>
    <property type="evidence" value="ECO:0007669"/>
    <property type="project" value="InterPro"/>
</dbReference>
<feature type="transmembrane region" description="Helical" evidence="10">
    <location>
        <begin position="225"/>
        <end position="250"/>
    </location>
</feature>
<keyword evidence="10" id="KW-0050">Antiport</keyword>
<dbReference type="AlphaFoldDB" id="A0A7W6ETQ0"/>
<keyword evidence="8 10" id="KW-0472">Membrane</keyword>
<evidence type="ECO:0000256" key="9">
    <source>
        <dbReference type="ARBA" id="ARBA00023201"/>
    </source>
</evidence>
<accession>A0A7W6ETQ0</accession>
<name>A0A7W6ETQ0_9BACT</name>
<sequence>MIHENLLLIVTLLMAVSMLSMLSEKLKVPYPIFLVLAGLVISFIPGIPVVTLNPDIVFLIFLPPILYAAAWNTSWREFWAARRTISMMAFGLVFFTSTAVALVMQLLIPDFPLALGFLLGGIISPPDAVAATSVLQTVKVPKRVVTILEGESLINDASSLIVFRFALAAALTGEFTFSNAATNFFVVAGVGVFIGLLFGFALFYIHKYLPTTASIDTSLTVISPYLMYIVAEYFHTSGVMAVVSGGLFLSYRSHEMFSYNTRIQAYSVWDVFIFILNGFVFILIGLQLPAIFTALQLYSLAELVFYGLVISVLVVLIRLMWVFSGMYLSCFFNKRERKLSWRNEFLIAWSGMRGVVSLASALAIPLTLEGGAHFPHRDLLLFITFVVILFTLVFQGLSLSPIIRWLKISEEENEDKEQEVEIRLRLADAALNHLQTNYVAELETIDAYGRIKDRYQRMSEIANQKLLKEDTEKAVPHFLPKYRRMLLELVNVRRRELYKLRNEKSYSDELLRRKEHELDLEEARLNE</sequence>
<comment type="function">
    <text evidence="10">Na(+)/H(+) antiporter that extrudes sodium in exchange for external protons.</text>
</comment>
<keyword evidence="2 10" id="KW-0813">Transport</keyword>
<evidence type="ECO:0000256" key="2">
    <source>
        <dbReference type="ARBA" id="ARBA00022448"/>
    </source>
</evidence>
<feature type="transmembrane region" description="Helical" evidence="10">
    <location>
        <begin position="379"/>
        <end position="399"/>
    </location>
</feature>
<dbReference type="GO" id="GO:0015386">
    <property type="term" value="F:potassium:proton antiporter activity"/>
    <property type="evidence" value="ECO:0007669"/>
    <property type="project" value="TreeGrafter"/>
</dbReference>
<dbReference type="InterPro" id="IPR004705">
    <property type="entry name" value="Cation/H_exchanger_CPA1_bac"/>
</dbReference>
<comment type="caution">
    <text evidence="12">The sequence shown here is derived from an EMBL/GenBank/DDBJ whole genome shotgun (WGS) entry which is preliminary data.</text>
</comment>
<feature type="transmembrane region" description="Helical" evidence="10">
    <location>
        <begin position="56"/>
        <end position="75"/>
    </location>
</feature>
<evidence type="ECO:0000256" key="10">
    <source>
        <dbReference type="RuleBase" id="RU366002"/>
    </source>
</evidence>
<keyword evidence="13" id="KW-1185">Reference proteome</keyword>
<feature type="domain" description="Cation/H+ exchanger transmembrane" evidence="11">
    <location>
        <begin position="16"/>
        <end position="405"/>
    </location>
</feature>
<feature type="transmembrane region" description="Helical" evidence="10">
    <location>
        <begin position="271"/>
        <end position="292"/>
    </location>
</feature>
<gene>
    <name evidence="12" type="ORF">FHS57_006131</name>
</gene>
<dbReference type="GO" id="GO:0005886">
    <property type="term" value="C:plasma membrane"/>
    <property type="evidence" value="ECO:0007669"/>
    <property type="project" value="UniProtKB-SubCell"/>
</dbReference>
<keyword evidence="6 10" id="KW-0915">Sodium</keyword>
<dbReference type="InterPro" id="IPR006153">
    <property type="entry name" value="Cation/H_exchanger_TM"/>
</dbReference>
<dbReference type="GO" id="GO:0051453">
    <property type="term" value="P:regulation of intracellular pH"/>
    <property type="evidence" value="ECO:0007669"/>
    <property type="project" value="TreeGrafter"/>
</dbReference>
<evidence type="ECO:0000313" key="12">
    <source>
        <dbReference type="EMBL" id="MBB3842100.1"/>
    </source>
</evidence>
<keyword evidence="7 10" id="KW-0406">Ion transport</keyword>
<feature type="transmembrane region" description="Helical" evidence="10">
    <location>
        <begin position="304"/>
        <end position="324"/>
    </location>
</feature>
<evidence type="ECO:0000259" key="11">
    <source>
        <dbReference type="Pfam" id="PF00999"/>
    </source>
</evidence>
<keyword evidence="3 10" id="KW-1003">Cell membrane</keyword>
<evidence type="ECO:0000256" key="8">
    <source>
        <dbReference type="ARBA" id="ARBA00023136"/>
    </source>
</evidence>
<evidence type="ECO:0000256" key="1">
    <source>
        <dbReference type="ARBA" id="ARBA00004651"/>
    </source>
</evidence>
<dbReference type="GO" id="GO:0098719">
    <property type="term" value="P:sodium ion import across plasma membrane"/>
    <property type="evidence" value="ECO:0007669"/>
    <property type="project" value="TreeGrafter"/>
</dbReference>
<protein>
    <submittedName>
        <fullName evidence="12">CPA1 family monovalent cation:H+ antiporter</fullName>
    </submittedName>
</protein>
<evidence type="ECO:0000256" key="7">
    <source>
        <dbReference type="ARBA" id="ARBA00023065"/>
    </source>
</evidence>
<dbReference type="Proteomes" id="UP000541352">
    <property type="component" value="Unassembled WGS sequence"/>
</dbReference>
<evidence type="ECO:0000313" key="13">
    <source>
        <dbReference type="Proteomes" id="UP000541352"/>
    </source>
</evidence>
<dbReference type="Pfam" id="PF00999">
    <property type="entry name" value="Na_H_Exchanger"/>
    <property type="match status" value="1"/>
</dbReference>
<feature type="transmembrane region" description="Helical" evidence="10">
    <location>
        <begin position="6"/>
        <end position="23"/>
    </location>
</feature>
<evidence type="ECO:0000256" key="3">
    <source>
        <dbReference type="ARBA" id="ARBA00022475"/>
    </source>
</evidence>
<dbReference type="RefSeq" id="WP_183980223.1">
    <property type="nucleotide sequence ID" value="NZ_JACIBY010000026.1"/>
</dbReference>
<keyword evidence="5 10" id="KW-1133">Transmembrane helix</keyword>
<feature type="transmembrane region" description="Helical" evidence="10">
    <location>
        <begin position="184"/>
        <end position="205"/>
    </location>
</feature>
<dbReference type="Gene3D" id="6.10.140.1330">
    <property type="match status" value="1"/>
</dbReference>
<dbReference type="EMBL" id="JACIBY010000026">
    <property type="protein sequence ID" value="MBB3842100.1"/>
    <property type="molecule type" value="Genomic_DNA"/>
</dbReference>
<feature type="transmembrane region" description="Helical" evidence="10">
    <location>
        <begin position="87"/>
        <end position="108"/>
    </location>
</feature>
<keyword evidence="4 10" id="KW-0812">Transmembrane</keyword>
<dbReference type="PANTHER" id="PTHR10110:SF86">
    <property type="entry name" value="SODIUM_HYDROGEN EXCHANGER 7"/>
    <property type="match status" value="1"/>
</dbReference>
<dbReference type="NCBIfam" id="TIGR00831">
    <property type="entry name" value="a_cpa1"/>
    <property type="match status" value="1"/>
</dbReference>
<evidence type="ECO:0000256" key="4">
    <source>
        <dbReference type="ARBA" id="ARBA00022692"/>
    </source>
</evidence>
<feature type="transmembrane region" description="Helical" evidence="10">
    <location>
        <begin position="345"/>
        <end position="367"/>
    </location>
</feature>
<dbReference type="PANTHER" id="PTHR10110">
    <property type="entry name" value="SODIUM/HYDROGEN EXCHANGER"/>
    <property type="match status" value="1"/>
</dbReference>